<evidence type="ECO:0000256" key="3">
    <source>
        <dbReference type="ARBA" id="ARBA00022448"/>
    </source>
</evidence>
<dbReference type="Gene3D" id="3.40.190.10">
    <property type="entry name" value="Periplasmic binding protein-like II"/>
    <property type="match status" value="2"/>
</dbReference>
<dbReference type="GO" id="GO:0042597">
    <property type="term" value="C:periplasmic space"/>
    <property type="evidence" value="ECO:0007669"/>
    <property type="project" value="UniProtKB-SubCell"/>
</dbReference>
<evidence type="ECO:0000256" key="4">
    <source>
        <dbReference type="ARBA" id="ARBA00022729"/>
    </source>
</evidence>
<comment type="function">
    <text evidence="5">Part of a binding-protein-dependent transport system for a sugar.</text>
</comment>
<reference evidence="7 8" key="1">
    <citation type="submission" date="2014-10" db="EMBL/GenBank/DDBJ databases">
        <title>Genome sequencing of Vibrio sinaloensis T08.</title>
        <authorList>
            <person name="Chan K.-G."/>
            <person name="Mohamad N.I."/>
        </authorList>
    </citation>
    <scope>NUCLEOTIDE SEQUENCE [LARGE SCALE GENOMIC DNA]</scope>
    <source>
        <strain evidence="7 8">T08</strain>
    </source>
</reference>
<sequence length="415" mass="45855">MNRLAIYLSTLSLTAVGLTAPRAAEVEFLHWWTSKGEQHAMDVLTQHLEKHDIQLAPKPVLGGGGDSAMTVLQARALAGNPPSFAQIEGPSIRAWDAIGILHDMNAVAKAHQWDATLYPLSQQINQSANGYVALPLTLHRLNWLWVNHQLLSELNQPVPTTWQAMFAVMEQAKAQGITPLAVGEQPWQIAQLFENLVIATGGVDFYTRAMVDLDPDSIDSDTLRAALAQFRRLSLLIDNTLPNTRWDTATKALASNQALFQLGGDWILGDLIAKGVEVPNQIGCYPAPESDDVFLYNMDSLIFMVSKSFTKDQANQVANVLADPEFQAQFNLRKGSIPVRTDIALTDFNPCQIKAYQAFKKGVAQNKAVPSMIDSMAVNPVAQQAINSEIFRFYRNKSLTEERLIKRILAIAESH</sequence>
<keyword evidence="4" id="KW-0732">Signal</keyword>
<gene>
    <name evidence="7" type="ORF">NM06_02200</name>
</gene>
<comment type="caution">
    <text evidence="7">The sequence shown here is derived from an EMBL/GenBank/DDBJ whole genome shotgun (WGS) entry which is preliminary data.</text>
</comment>
<dbReference type="SUPFAM" id="SSF53850">
    <property type="entry name" value="Periplasmic binding protein-like II"/>
    <property type="match status" value="1"/>
</dbReference>
<dbReference type="PANTHER" id="PTHR43649:SF28">
    <property type="entry name" value="BINDING PROTEIN COMPONENT OF ABC SUGAR TRANSPORTER-RELATED"/>
    <property type="match status" value="1"/>
</dbReference>
<dbReference type="RefSeq" id="WP_038187557.1">
    <property type="nucleotide sequence ID" value="NZ_JRWP01000004.1"/>
</dbReference>
<dbReference type="EMBL" id="JRWP01000004">
    <property type="protein sequence ID" value="KGY09748.1"/>
    <property type="molecule type" value="Genomic_DNA"/>
</dbReference>
<comment type="similarity">
    <text evidence="2">Belongs to the bacterial solute-binding protein 1 family.</text>
</comment>
<comment type="subcellular location">
    <subcellularLocation>
        <location evidence="1">Periplasm</location>
    </subcellularLocation>
</comment>
<keyword evidence="3" id="KW-0813">Transport</keyword>
<dbReference type="PANTHER" id="PTHR43649">
    <property type="entry name" value="ARABINOSE-BINDING PROTEIN-RELATED"/>
    <property type="match status" value="1"/>
</dbReference>
<dbReference type="OrthoDB" id="5580590at2"/>
<evidence type="ECO:0000256" key="6">
    <source>
        <dbReference type="ARBA" id="ARBA00049753"/>
    </source>
</evidence>
<dbReference type="AlphaFoldDB" id="A0A0A5JP68"/>
<proteinExistence type="inferred from homology"/>
<protein>
    <recommendedName>
        <fullName evidence="6">Probable sugar-binding periplasmic protein</fullName>
    </recommendedName>
</protein>
<name>A0A0A5JP68_PHOS4</name>
<organism evidence="7 8">
    <name type="scientific">Photobacterium sp. (strain ATCC 43367)</name>
    <dbReference type="NCBI Taxonomy" id="379097"/>
    <lineage>
        <taxon>Bacteria</taxon>
        <taxon>Pseudomonadati</taxon>
        <taxon>Pseudomonadota</taxon>
        <taxon>Gammaproteobacteria</taxon>
        <taxon>Vibrionales</taxon>
        <taxon>Vibrionaceae</taxon>
        <taxon>Vibrio</taxon>
        <taxon>Vibrio oreintalis group</taxon>
    </lineage>
</organism>
<dbReference type="STRING" id="379097.SE23_00365"/>
<dbReference type="Pfam" id="PF13416">
    <property type="entry name" value="SBP_bac_8"/>
    <property type="match status" value="1"/>
</dbReference>
<evidence type="ECO:0000256" key="1">
    <source>
        <dbReference type="ARBA" id="ARBA00004418"/>
    </source>
</evidence>
<dbReference type="InterPro" id="IPR050490">
    <property type="entry name" value="Bact_solute-bd_prot1"/>
</dbReference>
<accession>A0A0A5JP68</accession>
<evidence type="ECO:0000313" key="7">
    <source>
        <dbReference type="EMBL" id="KGY09748.1"/>
    </source>
</evidence>
<evidence type="ECO:0000256" key="5">
    <source>
        <dbReference type="ARBA" id="ARBA00049629"/>
    </source>
</evidence>
<dbReference type="Proteomes" id="UP000030451">
    <property type="component" value="Unassembled WGS sequence"/>
</dbReference>
<evidence type="ECO:0000256" key="2">
    <source>
        <dbReference type="ARBA" id="ARBA00008520"/>
    </source>
</evidence>
<evidence type="ECO:0000313" key="8">
    <source>
        <dbReference type="Proteomes" id="UP000030451"/>
    </source>
</evidence>
<dbReference type="InterPro" id="IPR006059">
    <property type="entry name" value="SBP"/>
</dbReference>